<sequence>MLGFIMLTPATKRHLDAIKRNYTGEIKVLSGASYTNLTAAHLLEKMIQLNFCLSYRYYREITVLKFLHDVIGNFKRCFLIG</sequence>
<dbReference type="EMBL" id="AODF01000026">
    <property type="protein sequence ID" value="EUJ29184.1"/>
    <property type="molecule type" value="Genomic_DNA"/>
</dbReference>
<proteinExistence type="predicted"/>
<name>A0ABP3AYT9_9LIST</name>
<evidence type="ECO:0000313" key="2">
    <source>
        <dbReference type="Proteomes" id="UP000019249"/>
    </source>
</evidence>
<organism evidence="1 2">
    <name type="scientific">Listeria floridensis FSL S10-1187</name>
    <dbReference type="NCBI Taxonomy" id="1265817"/>
    <lineage>
        <taxon>Bacteria</taxon>
        <taxon>Bacillati</taxon>
        <taxon>Bacillota</taxon>
        <taxon>Bacilli</taxon>
        <taxon>Bacillales</taxon>
        <taxon>Listeriaceae</taxon>
        <taxon>Listeria</taxon>
    </lineage>
</organism>
<keyword evidence="2" id="KW-1185">Reference proteome</keyword>
<reference evidence="1 2" key="1">
    <citation type="journal article" date="2014" name="Int. J. Syst. Evol. Microbiol.">
        <title>Listeria floridensis sp. nov., Listeria aquatica sp. nov., Listeria cornellensis sp. nov., Listeria riparia sp. nov. and Listeria grandensis sp. nov., from agricultural and natural environments.</title>
        <authorList>
            <person name="den Bakker H.C."/>
            <person name="Warchocki S."/>
            <person name="Wright E.M."/>
            <person name="Allred A.F."/>
            <person name="Ahlstrom C."/>
            <person name="Manuel C.S."/>
            <person name="Stasiewicz M.J."/>
            <person name="Burrell A."/>
            <person name="Roof S."/>
            <person name="Strawn L."/>
            <person name="Fortes E.D."/>
            <person name="Nightingale K.K."/>
            <person name="Kephart D."/>
            <person name="Wiedmann M."/>
        </authorList>
    </citation>
    <scope>NUCLEOTIDE SEQUENCE [LARGE SCALE GENOMIC DNA]</scope>
    <source>
        <strain evidence="1 2">FSL S10-1187</strain>
    </source>
</reference>
<evidence type="ECO:0000313" key="1">
    <source>
        <dbReference type="EMBL" id="EUJ29184.1"/>
    </source>
</evidence>
<comment type="caution">
    <text evidence="1">The sequence shown here is derived from an EMBL/GenBank/DDBJ whole genome shotgun (WGS) entry which is preliminary data.</text>
</comment>
<accession>A0ABP3AYT9</accession>
<protein>
    <submittedName>
        <fullName evidence="1">Uncharacterized protein</fullName>
    </submittedName>
</protein>
<dbReference type="Proteomes" id="UP000019249">
    <property type="component" value="Unassembled WGS sequence"/>
</dbReference>
<gene>
    <name evidence="1" type="ORF">MFLO_11385</name>
</gene>